<sequence>MIQYRKILEMAQEGLSLRTVSASTGHGRPKVTEILQLAKEKGLECPLTEEMDDHWIEEFLYPYKAIENSGYGMIDFEL</sequence>
<reference evidence="1 2" key="1">
    <citation type="submission" date="2016-02" db="EMBL/GenBank/DDBJ databases">
        <authorList>
            <person name="Strepis N."/>
        </authorList>
    </citation>
    <scope>NUCLEOTIDE SEQUENCE [LARGE SCALE GENOMIC DNA]</scope>
    <source>
        <strain evidence="1">Trichococcus flocculiformis</strain>
    </source>
</reference>
<dbReference type="Proteomes" id="UP000195947">
    <property type="component" value="Unassembled WGS sequence"/>
</dbReference>
<comment type="caution">
    <text evidence="1">The sequence shown here is derived from an EMBL/GenBank/DDBJ whole genome shotgun (WGS) entry which is preliminary data.</text>
</comment>
<evidence type="ECO:0000313" key="1">
    <source>
        <dbReference type="EMBL" id="SBO15725.1"/>
    </source>
</evidence>
<keyword evidence="2" id="KW-1185">Reference proteome</keyword>
<protein>
    <submittedName>
        <fullName evidence="1">Uncharacterized protein</fullName>
    </submittedName>
</protein>
<organism evidence="1 2">
    <name type="scientific">Trichococcus flocculiformis</name>
    <dbReference type="NCBI Taxonomy" id="82803"/>
    <lineage>
        <taxon>Bacteria</taxon>
        <taxon>Bacillati</taxon>
        <taxon>Bacillota</taxon>
        <taxon>Bacilli</taxon>
        <taxon>Lactobacillales</taxon>
        <taxon>Carnobacteriaceae</taxon>
        <taxon>Trichococcus</taxon>
    </lineage>
</organism>
<accession>A0ABY0J9W5</accession>
<gene>
    <name evidence="1" type="ORF">TFLO_1286</name>
</gene>
<feature type="non-terminal residue" evidence="1">
    <location>
        <position position="78"/>
    </location>
</feature>
<name>A0ABY0J9W5_9LACT</name>
<dbReference type="EMBL" id="FJMZ01000010">
    <property type="protein sequence ID" value="SBO15725.1"/>
    <property type="molecule type" value="Genomic_DNA"/>
</dbReference>
<evidence type="ECO:0000313" key="2">
    <source>
        <dbReference type="Proteomes" id="UP000195947"/>
    </source>
</evidence>
<proteinExistence type="predicted"/>